<reference evidence="2 3" key="1">
    <citation type="submission" date="2024-06" db="EMBL/GenBank/DDBJ databases">
        <title>Genomic Encyclopedia of Type Strains, Phase IV (KMG-IV): sequencing the most valuable type-strain genomes for metagenomic binning, comparative biology and taxonomic classification.</title>
        <authorList>
            <person name="Goeker M."/>
        </authorList>
    </citation>
    <scope>NUCLEOTIDE SEQUENCE [LARGE SCALE GENOMIC DNA]</scope>
    <source>
        <strain evidence="2 3">DSM 29780</strain>
    </source>
</reference>
<evidence type="ECO:0000313" key="3">
    <source>
        <dbReference type="Proteomes" id="UP001549047"/>
    </source>
</evidence>
<protein>
    <submittedName>
        <fullName evidence="2">Uncharacterized protein</fullName>
    </submittedName>
</protein>
<sequence length="108" mass="11913">MTKATQFYLSLFAASVALAVSYAAPALADEVDSCGAMMEDLSIVPYQSWGSASADDKKAWEDKNCNRNVCLYMEQKYDVEAGKSWGSLPANLQKIWDDPKMNCNMAVQ</sequence>
<accession>A0ABV2IVH3</accession>
<name>A0ABV2IVH3_9HYPH</name>
<dbReference type="EMBL" id="JBEPMB010000001">
    <property type="protein sequence ID" value="MET3612490.1"/>
    <property type="molecule type" value="Genomic_DNA"/>
</dbReference>
<proteinExistence type="predicted"/>
<keyword evidence="3" id="KW-1185">Reference proteome</keyword>
<gene>
    <name evidence="2" type="ORF">ABID16_000795</name>
</gene>
<evidence type="ECO:0000256" key="1">
    <source>
        <dbReference type="SAM" id="SignalP"/>
    </source>
</evidence>
<keyword evidence="1" id="KW-0732">Signal</keyword>
<comment type="caution">
    <text evidence="2">The sequence shown here is derived from an EMBL/GenBank/DDBJ whole genome shotgun (WGS) entry which is preliminary data.</text>
</comment>
<dbReference type="RefSeq" id="WP_354555052.1">
    <property type="nucleotide sequence ID" value="NZ_JBEPMB010000001.1"/>
</dbReference>
<dbReference type="Proteomes" id="UP001549047">
    <property type="component" value="Unassembled WGS sequence"/>
</dbReference>
<feature type="chain" id="PRO_5046357260" evidence="1">
    <location>
        <begin position="29"/>
        <end position="108"/>
    </location>
</feature>
<feature type="signal peptide" evidence="1">
    <location>
        <begin position="1"/>
        <end position="28"/>
    </location>
</feature>
<evidence type="ECO:0000313" key="2">
    <source>
        <dbReference type="EMBL" id="MET3612490.1"/>
    </source>
</evidence>
<organism evidence="2 3">
    <name type="scientific">Rhizobium aquaticum</name>
    <dbReference type="NCBI Taxonomy" id="1549636"/>
    <lineage>
        <taxon>Bacteria</taxon>
        <taxon>Pseudomonadati</taxon>
        <taxon>Pseudomonadota</taxon>
        <taxon>Alphaproteobacteria</taxon>
        <taxon>Hyphomicrobiales</taxon>
        <taxon>Rhizobiaceae</taxon>
        <taxon>Rhizobium/Agrobacterium group</taxon>
        <taxon>Rhizobium</taxon>
    </lineage>
</organism>